<accession>A0A7D5TAF4</accession>
<evidence type="ECO:0000313" key="2">
    <source>
        <dbReference type="EMBL" id="QLH82670.1"/>
    </source>
</evidence>
<dbReference type="EMBL" id="CP058909">
    <property type="protein sequence ID" value="QLH82670.1"/>
    <property type="molecule type" value="Genomic_DNA"/>
</dbReference>
<evidence type="ECO:0000256" key="1">
    <source>
        <dbReference type="SAM" id="Phobius"/>
    </source>
</evidence>
<dbReference type="GeneID" id="56083728"/>
<dbReference type="KEGG" id="hpel:HZS54_14025"/>
<gene>
    <name evidence="2" type="ORF">HZS54_14025</name>
</gene>
<protein>
    <submittedName>
        <fullName evidence="2">Uncharacterized protein</fullName>
    </submittedName>
</protein>
<dbReference type="AlphaFoldDB" id="A0A7D5TAF4"/>
<dbReference type="RefSeq" id="WP_179917741.1">
    <property type="nucleotide sequence ID" value="NZ_CP058909.1"/>
</dbReference>
<reference evidence="2 3" key="1">
    <citation type="submission" date="2020-07" db="EMBL/GenBank/DDBJ databases">
        <title>Halosimplex litoreum sp. nov. and Halosimplex rubrum sp. nov., isolated from different salt environments.</title>
        <authorList>
            <person name="Cui H."/>
        </authorList>
    </citation>
    <scope>NUCLEOTIDE SEQUENCE [LARGE SCALE GENOMIC DNA]</scope>
    <source>
        <strain evidence="2 3">R2</strain>
    </source>
</reference>
<dbReference type="Proteomes" id="UP000509346">
    <property type="component" value="Chromosome"/>
</dbReference>
<keyword evidence="3" id="KW-1185">Reference proteome</keyword>
<organism evidence="2 3">
    <name type="scientific">Halosimplex pelagicum</name>
    <dbReference type="NCBI Taxonomy" id="869886"/>
    <lineage>
        <taxon>Archaea</taxon>
        <taxon>Methanobacteriati</taxon>
        <taxon>Methanobacteriota</taxon>
        <taxon>Stenosarchaea group</taxon>
        <taxon>Halobacteria</taxon>
        <taxon>Halobacteriales</taxon>
        <taxon>Haloarculaceae</taxon>
        <taxon>Halosimplex</taxon>
    </lineage>
</organism>
<keyword evidence="1" id="KW-0472">Membrane</keyword>
<keyword evidence="1" id="KW-0812">Transmembrane</keyword>
<name>A0A7D5TAF4_9EURY</name>
<keyword evidence="1" id="KW-1133">Transmembrane helix</keyword>
<feature type="transmembrane region" description="Helical" evidence="1">
    <location>
        <begin position="42"/>
        <end position="65"/>
    </location>
</feature>
<proteinExistence type="predicted"/>
<feature type="transmembrane region" description="Helical" evidence="1">
    <location>
        <begin position="12"/>
        <end position="30"/>
    </location>
</feature>
<sequence length="75" mass="7652">MGRLRSVAEFAMYWCLLAGGSAALLTLWALSQMSARPDPTVAPVLALSAVAVVLLSAGAALRVWLGPPDPTGSTG</sequence>
<evidence type="ECO:0000313" key="3">
    <source>
        <dbReference type="Proteomes" id="UP000509346"/>
    </source>
</evidence>